<dbReference type="CDD" id="cd06587">
    <property type="entry name" value="VOC"/>
    <property type="match status" value="1"/>
</dbReference>
<proteinExistence type="predicted"/>
<dbReference type="Proteomes" id="UP000680750">
    <property type="component" value="Chromosome"/>
</dbReference>
<dbReference type="PANTHER" id="PTHR35908">
    <property type="entry name" value="HYPOTHETICAL FUSION PROTEIN"/>
    <property type="match status" value="1"/>
</dbReference>
<evidence type="ECO:0000313" key="2">
    <source>
        <dbReference type="EMBL" id="BCJ27964.1"/>
    </source>
</evidence>
<sequence length="136" mass="15064">MSDMRMIIQEIMIDCLRPADLSQFWADLLRCRRGVLSDRLAVVAAEPLRLSFQQVPEPKQVKNRLHLDIQVPDAVEAIARATALGAHTAGRRRLDDGGDGYVVMLDPEGNEFCFVVDNAGEWEQRTADALAGSATE</sequence>
<feature type="domain" description="Glyoxalase-like" evidence="1">
    <location>
        <begin position="11"/>
        <end position="115"/>
    </location>
</feature>
<dbReference type="PANTHER" id="PTHR35908:SF1">
    <property type="entry name" value="CONSERVED PROTEIN"/>
    <property type="match status" value="1"/>
</dbReference>
<dbReference type="EMBL" id="AP023354">
    <property type="protein sequence ID" value="BCJ27964.1"/>
    <property type="molecule type" value="Genomic_DNA"/>
</dbReference>
<organism evidence="2 3">
    <name type="scientific">Actinocatenispora sera</name>
    <dbReference type="NCBI Taxonomy" id="390989"/>
    <lineage>
        <taxon>Bacteria</taxon>
        <taxon>Bacillati</taxon>
        <taxon>Actinomycetota</taxon>
        <taxon>Actinomycetes</taxon>
        <taxon>Micromonosporales</taxon>
        <taxon>Micromonosporaceae</taxon>
        <taxon>Actinocatenispora</taxon>
    </lineage>
</organism>
<dbReference type="KEGG" id="aser:Asera_20720"/>
<evidence type="ECO:0000259" key="1">
    <source>
        <dbReference type="Pfam" id="PF18029"/>
    </source>
</evidence>
<keyword evidence="3" id="KW-1185">Reference proteome</keyword>
<dbReference type="Gene3D" id="3.10.180.10">
    <property type="entry name" value="2,3-Dihydroxybiphenyl 1,2-Dioxygenase, domain 1"/>
    <property type="match status" value="1"/>
</dbReference>
<evidence type="ECO:0000313" key="3">
    <source>
        <dbReference type="Proteomes" id="UP000680750"/>
    </source>
</evidence>
<dbReference type="AlphaFoldDB" id="A0A810KXZ2"/>
<dbReference type="InterPro" id="IPR041581">
    <property type="entry name" value="Glyoxalase_6"/>
</dbReference>
<dbReference type="Pfam" id="PF18029">
    <property type="entry name" value="Glyoxalase_6"/>
    <property type="match status" value="1"/>
</dbReference>
<dbReference type="SUPFAM" id="SSF54593">
    <property type="entry name" value="Glyoxalase/Bleomycin resistance protein/Dihydroxybiphenyl dioxygenase"/>
    <property type="match status" value="1"/>
</dbReference>
<accession>A0A810KXZ2</accession>
<protein>
    <submittedName>
        <fullName evidence="2">Glyoxalase</fullName>
    </submittedName>
</protein>
<gene>
    <name evidence="2" type="ORF">Asera_20720</name>
</gene>
<name>A0A810KXZ2_9ACTN</name>
<dbReference type="InterPro" id="IPR029068">
    <property type="entry name" value="Glyas_Bleomycin-R_OHBP_Dase"/>
</dbReference>
<reference evidence="2" key="1">
    <citation type="submission" date="2020-08" db="EMBL/GenBank/DDBJ databases">
        <title>Whole genome shotgun sequence of Actinocatenispora sera NBRC 101916.</title>
        <authorList>
            <person name="Komaki H."/>
            <person name="Tamura T."/>
        </authorList>
    </citation>
    <scope>NUCLEOTIDE SEQUENCE</scope>
    <source>
        <strain evidence="2">NBRC 101916</strain>
    </source>
</reference>